<accession>A0A2N7NLI5</accession>
<organism evidence="1 3">
    <name type="scientific">Vibrio tasmaniensis</name>
    <dbReference type="NCBI Taxonomy" id="212663"/>
    <lineage>
        <taxon>Bacteria</taxon>
        <taxon>Pseudomonadati</taxon>
        <taxon>Pseudomonadota</taxon>
        <taxon>Gammaproteobacteria</taxon>
        <taxon>Vibrionales</taxon>
        <taxon>Vibrionaceae</taxon>
        <taxon>Vibrio</taxon>
    </lineage>
</organism>
<dbReference type="RefSeq" id="WP_009844920.1">
    <property type="nucleotide sequence ID" value="NZ_MDBP01000032.1"/>
</dbReference>
<gene>
    <name evidence="1" type="ORF">BCS92_08290</name>
    <name evidence="2" type="ORF">FC057_00625</name>
</gene>
<name>A0A2N7NLI5_9VIBR</name>
<reference evidence="1" key="3">
    <citation type="journal article" date="2018" name="Nature">
        <title>A major lineage of non-tailed dsDNA viruses as unrecognized killers of marine bacteria.</title>
        <authorList>
            <person name="Kauffman K.M."/>
            <person name="Hussain F.A."/>
            <person name="Yang J."/>
            <person name="Arevalo P."/>
            <person name="Brown J.M."/>
            <person name="Chang W.K."/>
            <person name="VanInsberghe D."/>
            <person name="Elsherbini J."/>
            <person name="Sharma R.S."/>
            <person name="Cutler M.B."/>
            <person name="Kelly L."/>
            <person name="Polz M.F."/>
        </authorList>
    </citation>
    <scope>NUCLEOTIDE SEQUENCE</scope>
    <source>
        <strain evidence="1">10N.222.48.A2</strain>
    </source>
</reference>
<protein>
    <submittedName>
        <fullName evidence="1">Uncharacterized protein</fullName>
    </submittedName>
</protein>
<reference evidence="3" key="1">
    <citation type="submission" date="2016-07" db="EMBL/GenBank/DDBJ databases">
        <title>Nontailed viruses are major unrecognized killers of bacteria in the ocean.</title>
        <authorList>
            <person name="Kauffman K."/>
            <person name="Hussain F."/>
            <person name="Yang J."/>
            <person name="Arevalo P."/>
            <person name="Brown J."/>
            <person name="Cutler M."/>
            <person name="Kelly L."/>
            <person name="Polz M.F."/>
        </authorList>
    </citation>
    <scope>NUCLEOTIDE SEQUENCE [LARGE SCALE GENOMIC DNA]</scope>
    <source>
        <strain evidence="3">10N.222.48.A2</strain>
    </source>
</reference>
<dbReference type="Proteomes" id="UP000235579">
    <property type="component" value="Unassembled WGS sequence"/>
</dbReference>
<reference evidence="1" key="2">
    <citation type="submission" date="2016-07" db="EMBL/GenBank/DDBJ databases">
        <authorList>
            <person name="Wan K."/>
            <person name="Booth B."/>
            <person name="Spirohn K."/>
            <person name="Hao T."/>
            <person name="Hu Y."/>
            <person name="Calderwood M."/>
            <person name="Hill D."/>
            <person name="Mohr S."/>
            <person name="Vidal M."/>
            <person name="Celniker S."/>
            <person name="Perrimon N."/>
        </authorList>
    </citation>
    <scope>NUCLEOTIDE SEQUENCE</scope>
    <source>
        <strain evidence="1">10N.222.48.A2</strain>
    </source>
</reference>
<evidence type="ECO:0000313" key="3">
    <source>
        <dbReference type="Proteomes" id="UP000235579"/>
    </source>
</evidence>
<dbReference type="EMBL" id="SYVV01000001">
    <property type="protein sequence ID" value="TKG37775.1"/>
    <property type="molecule type" value="Genomic_DNA"/>
</dbReference>
<dbReference type="EMBL" id="MDBP01000032">
    <property type="protein sequence ID" value="PMP16631.1"/>
    <property type="molecule type" value="Genomic_DNA"/>
</dbReference>
<sequence>MSSITTKIITSGFIIVALISYVIKDIYISQYSPESVFVDQYWSYKHRRYPGQFGYLAQLWDIRVVETESEVFMTKDKSYHAMHFNFFAPSGSVAQVTVKFDTEWQRFENNHIQFDVIADSIRLEEASRKIDQVKFHAFSRDIILRMFSTPRKIISVSSHEIITELPYIGLVRQIKIDTPHLLEAR</sequence>
<evidence type="ECO:0000313" key="1">
    <source>
        <dbReference type="EMBL" id="PMP16631.1"/>
    </source>
</evidence>
<proteinExistence type="predicted"/>
<evidence type="ECO:0000313" key="4">
    <source>
        <dbReference type="Proteomes" id="UP000308018"/>
    </source>
</evidence>
<reference evidence="2 4" key="4">
    <citation type="submission" date="2019-04" db="EMBL/GenBank/DDBJ databases">
        <title>A reverse ecology approach based on a biological definition of microbial populations.</title>
        <authorList>
            <person name="Arevalo P."/>
            <person name="Vaninsberghe D."/>
            <person name="Elsherbini J."/>
            <person name="Gore J."/>
            <person name="Polz M."/>
        </authorList>
    </citation>
    <scope>NUCLEOTIDE SEQUENCE [LARGE SCALE GENOMIC DNA]</scope>
    <source>
        <strain evidence="2 4">10N.222.45.A8</strain>
    </source>
</reference>
<dbReference type="AlphaFoldDB" id="A0A2N7NLI5"/>
<dbReference type="Proteomes" id="UP000308018">
    <property type="component" value="Unassembled WGS sequence"/>
</dbReference>
<comment type="caution">
    <text evidence="1">The sequence shown here is derived from an EMBL/GenBank/DDBJ whole genome shotgun (WGS) entry which is preliminary data.</text>
</comment>
<evidence type="ECO:0000313" key="2">
    <source>
        <dbReference type="EMBL" id="TKG37775.1"/>
    </source>
</evidence>